<reference evidence="3 4" key="1">
    <citation type="submission" date="2018-11" db="EMBL/GenBank/DDBJ databases">
        <title>Complete genome sequencing of the Actinobacteria Serinibacter sp. K3-2.</title>
        <authorList>
            <person name="Rakitin A.L."/>
            <person name="Beletsky A.V."/>
            <person name="Mardanov A.V."/>
            <person name="Ravin N.V."/>
            <person name="Gromova A.S."/>
            <person name="Filippova S.N."/>
            <person name="Gal'Chenko V.F."/>
        </authorList>
    </citation>
    <scope>NUCLEOTIDE SEQUENCE [LARGE SCALE GENOMIC DNA]</scope>
    <source>
        <strain evidence="3 4">K3-2</strain>
    </source>
</reference>
<dbReference type="PANTHER" id="PTHR43428:SF1">
    <property type="entry name" value="ARSENATE REDUCTASE"/>
    <property type="match status" value="1"/>
</dbReference>
<sequence>MTELTRDRPVPTVLFVCVRNAGKSQMAAALMRQHAGDRVEVRSAGTDPGADVNAQAAAVVEQVGATFRGEYPKALLGADLAEADRVVVLGSEAMADDLLAAAAASGAVAQWDVDEPSERGIEGLDRLVLIRDDIDARVRDLLAELVDQTA</sequence>
<gene>
    <name evidence="3" type="ORF">SERN_1422</name>
</gene>
<dbReference type="Proteomes" id="UP000297318">
    <property type="component" value="Unassembled WGS sequence"/>
</dbReference>
<dbReference type="Gene3D" id="3.40.50.2300">
    <property type="match status" value="1"/>
</dbReference>
<keyword evidence="4" id="KW-1185">Reference proteome</keyword>
<name>A0A4Z1E384_9MICO</name>
<dbReference type="AlphaFoldDB" id="A0A4Z1E384"/>
<evidence type="ECO:0000259" key="2">
    <source>
        <dbReference type="SMART" id="SM00226"/>
    </source>
</evidence>
<dbReference type="OrthoDB" id="9799372at2"/>
<dbReference type="SUPFAM" id="SSF52788">
    <property type="entry name" value="Phosphotyrosine protein phosphatases I"/>
    <property type="match status" value="1"/>
</dbReference>
<keyword evidence="1" id="KW-0059">Arsenical resistance</keyword>
<dbReference type="InterPro" id="IPR023485">
    <property type="entry name" value="Ptyr_pPase"/>
</dbReference>
<feature type="domain" description="Phosphotyrosine protein phosphatase I" evidence="2">
    <location>
        <begin position="11"/>
        <end position="144"/>
    </location>
</feature>
<dbReference type="Pfam" id="PF01451">
    <property type="entry name" value="LMWPc"/>
    <property type="match status" value="1"/>
</dbReference>
<evidence type="ECO:0000313" key="3">
    <source>
        <dbReference type="EMBL" id="TGO05418.1"/>
    </source>
</evidence>
<dbReference type="PANTHER" id="PTHR43428">
    <property type="entry name" value="ARSENATE REDUCTASE"/>
    <property type="match status" value="1"/>
</dbReference>
<proteinExistence type="predicted"/>
<organism evidence="3 4">
    <name type="scientific">Serinibacter arcticus</name>
    <dbReference type="NCBI Taxonomy" id="1655435"/>
    <lineage>
        <taxon>Bacteria</taxon>
        <taxon>Bacillati</taxon>
        <taxon>Actinomycetota</taxon>
        <taxon>Actinomycetes</taxon>
        <taxon>Micrococcales</taxon>
        <taxon>Beutenbergiaceae</taxon>
        <taxon>Serinibacter</taxon>
    </lineage>
</organism>
<dbReference type="RefSeq" id="WP_135849424.1">
    <property type="nucleotide sequence ID" value="NZ_RHPJ01000002.1"/>
</dbReference>
<comment type="caution">
    <text evidence="3">The sequence shown here is derived from an EMBL/GenBank/DDBJ whole genome shotgun (WGS) entry which is preliminary data.</text>
</comment>
<dbReference type="EMBL" id="RHPJ01000002">
    <property type="protein sequence ID" value="TGO05418.1"/>
    <property type="molecule type" value="Genomic_DNA"/>
</dbReference>
<evidence type="ECO:0000313" key="4">
    <source>
        <dbReference type="Proteomes" id="UP000297318"/>
    </source>
</evidence>
<dbReference type="InterPro" id="IPR036196">
    <property type="entry name" value="Ptyr_pPase_sf"/>
</dbReference>
<protein>
    <submittedName>
        <fullName evidence="3">Arsenate reductase</fullName>
    </submittedName>
</protein>
<dbReference type="GO" id="GO:0046685">
    <property type="term" value="P:response to arsenic-containing substance"/>
    <property type="evidence" value="ECO:0007669"/>
    <property type="project" value="UniProtKB-KW"/>
</dbReference>
<evidence type="ECO:0000256" key="1">
    <source>
        <dbReference type="ARBA" id="ARBA00022849"/>
    </source>
</evidence>
<dbReference type="SMART" id="SM00226">
    <property type="entry name" value="LMWPc"/>
    <property type="match status" value="1"/>
</dbReference>
<accession>A0A4Z1E384</accession>